<sequence length="395" mass="44806">MISRIVQWLVGYVEFSFSGGFGADFLNECFQLGLNVYKIRNDSRLTARCPVQAYKYLHRIAFRHGGKVRIIKKCGLPFYVSRLMSRSGLAVGCVLCVVLFCFLSGFVWNIEYVGNTTIEQSRIEAFLDKNDFRIGTHWDVDEKKKLEDLMLASFDEIAWVHINRIGTTARVEIQEATPKPNIESKDYTNLTAVKDGVIVSAMVKDGWQQAFVGDSVTKGTILVSGVYAPEEKKENFFAHASGDFVARVNEKFTLTVSREQCRREYLGEKEYKAISFFGLYLPLYVGKIPKETAEIERHSSYLTINDRPVPIGIIKTCVREYNIYTVNLSDKALLDLAEKLAEQKLVGEFGRENIESKQINVTLNFNSAEARCNAQVLENIGEEVQLFSKKTKINS</sequence>
<dbReference type="AlphaFoldDB" id="A0A1T4MD38"/>
<proteinExistence type="predicted"/>
<accession>A0A1T4MD38</accession>
<feature type="transmembrane region" description="Helical" evidence="1">
    <location>
        <begin position="88"/>
        <end position="108"/>
    </location>
</feature>
<dbReference type="STRING" id="290054.SAMN02745114_01231"/>
<dbReference type="Proteomes" id="UP000190657">
    <property type="component" value="Unassembled WGS sequence"/>
</dbReference>
<dbReference type="EMBL" id="FUWW01000012">
    <property type="protein sequence ID" value="SJZ64785.1"/>
    <property type="molecule type" value="Genomic_DNA"/>
</dbReference>
<protein>
    <submittedName>
        <fullName evidence="2">Sporulation protein YqfD</fullName>
    </submittedName>
</protein>
<evidence type="ECO:0000256" key="1">
    <source>
        <dbReference type="SAM" id="Phobius"/>
    </source>
</evidence>
<evidence type="ECO:0000313" key="3">
    <source>
        <dbReference type="Proteomes" id="UP000190657"/>
    </source>
</evidence>
<dbReference type="Pfam" id="PF06898">
    <property type="entry name" value="YqfD"/>
    <property type="match status" value="1"/>
</dbReference>
<organism evidence="2 3">
    <name type="scientific">Eubacterium coprostanoligenes</name>
    <dbReference type="NCBI Taxonomy" id="290054"/>
    <lineage>
        <taxon>Bacteria</taxon>
        <taxon>Bacillati</taxon>
        <taxon>Bacillota</taxon>
        <taxon>Clostridia</taxon>
        <taxon>Eubacteriales</taxon>
        <taxon>Eubacteriaceae</taxon>
        <taxon>Eubacterium</taxon>
    </lineage>
</organism>
<keyword evidence="3" id="KW-1185">Reference proteome</keyword>
<keyword evidence="1" id="KW-1133">Transmembrane helix</keyword>
<keyword evidence="1" id="KW-0812">Transmembrane</keyword>
<dbReference type="InterPro" id="IPR010690">
    <property type="entry name" value="YqfD"/>
</dbReference>
<dbReference type="RefSeq" id="WP_159443416.1">
    <property type="nucleotide sequence ID" value="NZ_FUWW01000012.1"/>
</dbReference>
<dbReference type="OrthoDB" id="1640349at2"/>
<keyword evidence="1" id="KW-0472">Membrane</keyword>
<evidence type="ECO:0000313" key="2">
    <source>
        <dbReference type="EMBL" id="SJZ64785.1"/>
    </source>
</evidence>
<name>A0A1T4MD38_9FIRM</name>
<reference evidence="2 3" key="1">
    <citation type="submission" date="2017-02" db="EMBL/GenBank/DDBJ databases">
        <authorList>
            <person name="Peterson S.W."/>
        </authorList>
    </citation>
    <scope>NUCLEOTIDE SEQUENCE [LARGE SCALE GENOMIC DNA]</scope>
    <source>
        <strain evidence="2 3">ATCC 51222</strain>
    </source>
</reference>
<gene>
    <name evidence="2" type="ORF">SAMN02745114_01231</name>
</gene>